<feature type="region of interest" description="Disordered" evidence="1">
    <location>
        <begin position="1"/>
        <end position="84"/>
    </location>
</feature>
<evidence type="ECO:0000313" key="2">
    <source>
        <dbReference type="EMBL" id="CAI5774757.1"/>
    </source>
</evidence>
<reference evidence="2" key="1">
    <citation type="submission" date="2022-12" db="EMBL/GenBank/DDBJ databases">
        <authorList>
            <person name="Alioto T."/>
            <person name="Alioto T."/>
            <person name="Gomez Garrido J."/>
        </authorList>
    </citation>
    <scope>NUCLEOTIDE SEQUENCE</scope>
</reference>
<proteinExistence type="predicted"/>
<sequence>MASSGAAAFKLPEAGARAGPGSKRSGKAAPLRVPPGEVEGREGRRRRCCSSSSSSSLDAALSSRRSPGLSTVSRPPEAERKRKI</sequence>
<gene>
    <name evidence="2" type="ORF">PODLI_1B036990</name>
</gene>
<name>A0AA35P7Q6_9SAUR</name>
<keyword evidence="3" id="KW-1185">Reference proteome</keyword>
<accession>A0AA35P7Q6</accession>
<organism evidence="2 3">
    <name type="scientific">Podarcis lilfordi</name>
    <name type="common">Lilford's wall lizard</name>
    <dbReference type="NCBI Taxonomy" id="74358"/>
    <lineage>
        <taxon>Eukaryota</taxon>
        <taxon>Metazoa</taxon>
        <taxon>Chordata</taxon>
        <taxon>Craniata</taxon>
        <taxon>Vertebrata</taxon>
        <taxon>Euteleostomi</taxon>
        <taxon>Lepidosauria</taxon>
        <taxon>Squamata</taxon>
        <taxon>Bifurcata</taxon>
        <taxon>Unidentata</taxon>
        <taxon>Episquamata</taxon>
        <taxon>Laterata</taxon>
        <taxon>Lacertibaenia</taxon>
        <taxon>Lacertidae</taxon>
        <taxon>Podarcis</taxon>
    </lineage>
</organism>
<dbReference type="EMBL" id="OX395130">
    <property type="protein sequence ID" value="CAI5774757.1"/>
    <property type="molecule type" value="Genomic_DNA"/>
</dbReference>
<feature type="compositionally biased region" description="Low complexity" evidence="1">
    <location>
        <begin position="49"/>
        <end position="66"/>
    </location>
</feature>
<evidence type="ECO:0000313" key="3">
    <source>
        <dbReference type="Proteomes" id="UP001178461"/>
    </source>
</evidence>
<evidence type="ECO:0000256" key="1">
    <source>
        <dbReference type="SAM" id="MobiDB-lite"/>
    </source>
</evidence>
<dbReference type="AlphaFoldDB" id="A0AA35P7Q6"/>
<dbReference type="Proteomes" id="UP001178461">
    <property type="component" value="Chromosome 5"/>
</dbReference>
<protein>
    <submittedName>
        <fullName evidence="2">Uncharacterized protein</fullName>
    </submittedName>
</protein>